<evidence type="ECO:0000256" key="1">
    <source>
        <dbReference type="SAM" id="Phobius"/>
    </source>
</evidence>
<name>A0A0D2LVP8_9CHLO</name>
<keyword evidence="3" id="KW-1185">Reference proteome</keyword>
<dbReference type="EMBL" id="KK103432">
    <property type="protein sequence ID" value="KIY95589.1"/>
    <property type="molecule type" value="Genomic_DNA"/>
</dbReference>
<dbReference type="Proteomes" id="UP000054498">
    <property type="component" value="Unassembled WGS sequence"/>
</dbReference>
<evidence type="ECO:0000313" key="3">
    <source>
        <dbReference type="Proteomes" id="UP000054498"/>
    </source>
</evidence>
<keyword evidence="1" id="KW-0472">Membrane</keyword>
<reference evidence="2 3" key="1">
    <citation type="journal article" date="2013" name="BMC Genomics">
        <title>Reconstruction of the lipid metabolism for the microalga Monoraphidium neglectum from its genome sequence reveals characteristics suitable for biofuel production.</title>
        <authorList>
            <person name="Bogen C."/>
            <person name="Al-Dilaimi A."/>
            <person name="Albersmeier A."/>
            <person name="Wichmann J."/>
            <person name="Grundmann M."/>
            <person name="Rupp O."/>
            <person name="Lauersen K.J."/>
            <person name="Blifernez-Klassen O."/>
            <person name="Kalinowski J."/>
            <person name="Goesmann A."/>
            <person name="Mussgnug J.H."/>
            <person name="Kruse O."/>
        </authorList>
    </citation>
    <scope>NUCLEOTIDE SEQUENCE [LARGE SCALE GENOMIC DNA]</scope>
    <source>
        <strain evidence="2 3">SAG 48.87</strain>
    </source>
</reference>
<feature type="transmembrane region" description="Helical" evidence="1">
    <location>
        <begin position="38"/>
        <end position="56"/>
    </location>
</feature>
<sequence>MEDSPYVVRTYPFAAGFALLQLASTGLLQPLGPGTLEGIWRGLCLYYLVLLLAFGARCSWRSKKMAL</sequence>
<dbReference type="AlphaFoldDB" id="A0A0D2LVP8"/>
<protein>
    <submittedName>
        <fullName evidence="2">Uncharacterized protein</fullName>
    </submittedName>
</protein>
<accession>A0A0D2LVP8</accession>
<keyword evidence="1" id="KW-1133">Transmembrane helix</keyword>
<dbReference type="GeneID" id="25729727"/>
<organism evidence="2 3">
    <name type="scientific">Monoraphidium neglectum</name>
    <dbReference type="NCBI Taxonomy" id="145388"/>
    <lineage>
        <taxon>Eukaryota</taxon>
        <taxon>Viridiplantae</taxon>
        <taxon>Chlorophyta</taxon>
        <taxon>core chlorophytes</taxon>
        <taxon>Chlorophyceae</taxon>
        <taxon>CS clade</taxon>
        <taxon>Sphaeropleales</taxon>
        <taxon>Selenastraceae</taxon>
        <taxon>Monoraphidium</taxon>
    </lineage>
</organism>
<evidence type="ECO:0000313" key="2">
    <source>
        <dbReference type="EMBL" id="KIY95589.1"/>
    </source>
</evidence>
<proteinExistence type="predicted"/>
<dbReference type="RefSeq" id="XP_013894609.1">
    <property type="nucleotide sequence ID" value="XM_014039155.1"/>
</dbReference>
<keyword evidence="1" id="KW-0812">Transmembrane</keyword>
<gene>
    <name evidence="2" type="ORF">MNEG_12371</name>
</gene>
<dbReference type="KEGG" id="mng:MNEG_12371"/>